<evidence type="ECO:0000256" key="8">
    <source>
        <dbReference type="SAM" id="Phobius"/>
    </source>
</evidence>
<dbReference type="PANTHER" id="PTHR30506:SF3">
    <property type="entry name" value="UPF0126 INNER MEMBRANE PROTEIN YADS-RELATED"/>
    <property type="match status" value="1"/>
</dbReference>
<feature type="transmembrane region" description="Helical" evidence="8">
    <location>
        <begin position="169"/>
        <end position="189"/>
    </location>
</feature>
<comment type="caution">
    <text evidence="10">The sequence shown here is derived from an EMBL/GenBank/DDBJ whole genome shotgun (WGS) entry which is preliminary data.</text>
</comment>
<evidence type="ECO:0000256" key="2">
    <source>
        <dbReference type="ARBA" id="ARBA00008193"/>
    </source>
</evidence>
<feature type="transmembrane region" description="Helical" evidence="8">
    <location>
        <begin position="30"/>
        <end position="48"/>
    </location>
</feature>
<name>A0A921IRB6_9ACTN</name>
<dbReference type="PANTHER" id="PTHR30506">
    <property type="entry name" value="INNER MEMBRANE PROTEIN"/>
    <property type="match status" value="1"/>
</dbReference>
<keyword evidence="5 8" id="KW-1133">Transmembrane helix</keyword>
<keyword evidence="6 8" id="KW-0472">Membrane</keyword>
<sequence length="296" mass="31883">MSALLSIATPALLAANAGGGAASQMVPVPIGFEMLAVVTASATGALAAREQKLDLIGAICLAVVCSLGGGLLRDMILQVGSVYFLDQPLALPASVITAAITFVIPSLLEKQDRLIAILDIFSVGLFAATGADKAYVYGFEPLICVTMGFFTAVGGGMIRDVCLGRTPAIFQPSNFYAVAAIGGAVAYVVLADMDISNIIALIVCVATTMLLRFISLAYDIKSPADMDIAEAIHRSRRRTRTTTRPETTNRSIEELEGRRERVQADIARRRHRESKKAALDRLKRHRQQREHRRLDL</sequence>
<evidence type="ECO:0000256" key="7">
    <source>
        <dbReference type="SAM" id="MobiDB-lite"/>
    </source>
</evidence>
<feature type="compositionally biased region" description="Basic and acidic residues" evidence="7">
    <location>
        <begin position="251"/>
        <end position="267"/>
    </location>
</feature>
<keyword evidence="3" id="KW-1003">Cell membrane</keyword>
<feature type="transmembrane region" description="Helical" evidence="8">
    <location>
        <begin position="137"/>
        <end position="157"/>
    </location>
</feature>
<feature type="transmembrane region" description="Helical" evidence="8">
    <location>
        <begin position="89"/>
        <end position="107"/>
    </location>
</feature>
<protein>
    <submittedName>
        <fullName evidence="10">TRIC cation channel family protein</fullName>
    </submittedName>
</protein>
<evidence type="ECO:0000256" key="5">
    <source>
        <dbReference type="ARBA" id="ARBA00022989"/>
    </source>
</evidence>
<dbReference type="EMBL" id="DYVF01000069">
    <property type="protein sequence ID" value="HJG31964.1"/>
    <property type="molecule type" value="Genomic_DNA"/>
</dbReference>
<dbReference type="AlphaFoldDB" id="A0A921IRB6"/>
<organism evidence="10 11">
    <name type="scientific">Collinsella ihumii</name>
    <dbReference type="NCBI Taxonomy" id="1720204"/>
    <lineage>
        <taxon>Bacteria</taxon>
        <taxon>Bacillati</taxon>
        <taxon>Actinomycetota</taxon>
        <taxon>Coriobacteriia</taxon>
        <taxon>Coriobacteriales</taxon>
        <taxon>Coriobacteriaceae</taxon>
        <taxon>Collinsella</taxon>
    </lineage>
</organism>
<evidence type="ECO:0000313" key="10">
    <source>
        <dbReference type="EMBL" id="HJG31964.1"/>
    </source>
</evidence>
<keyword evidence="4 8" id="KW-0812">Transmembrane</keyword>
<evidence type="ECO:0000256" key="4">
    <source>
        <dbReference type="ARBA" id="ARBA00022692"/>
    </source>
</evidence>
<evidence type="ECO:0000256" key="3">
    <source>
        <dbReference type="ARBA" id="ARBA00022475"/>
    </source>
</evidence>
<feature type="region of interest" description="Disordered" evidence="7">
    <location>
        <begin position="236"/>
        <end position="296"/>
    </location>
</feature>
<evidence type="ECO:0000256" key="1">
    <source>
        <dbReference type="ARBA" id="ARBA00004651"/>
    </source>
</evidence>
<gene>
    <name evidence="10" type="ORF">K8U80_11325</name>
</gene>
<dbReference type="Pfam" id="PF03458">
    <property type="entry name" value="Gly_transporter"/>
    <property type="match status" value="2"/>
</dbReference>
<evidence type="ECO:0000256" key="6">
    <source>
        <dbReference type="ARBA" id="ARBA00023136"/>
    </source>
</evidence>
<accession>A0A921IRB6</accession>
<proteinExistence type="inferred from homology"/>
<evidence type="ECO:0000259" key="9">
    <source>
        <dbReference type="Pfam" id="PF03458"/>
    </source>
</evidence>
<dbReference type="Proteomes" id="UP000746751">
    <property type="component" value="Unassembled WGS sequence"/>
</dbReference>
<feature type="domain" description="Glycine transporter" evidence="9">
    <location>
        <begin position="117"/>
        <end position="191"/>
    </location>
</feature>
<comment type="similarity">
    <text evidence="2">Belongs to the UPF0126 family.</text>
</comment>
<feature type="transmembrane region" description="Helical" evidence="8">
    <location>
        <begin position="195"/>
        <end position="214"/>
    </location>
</feature>
<dbReference type="GO" id="GO:0005886">
    <property type="term" value="C:plasma membrane"/>
    <property type="evidence" value="ECO:0007669"/>
    <property type="project" value="UniProtKB-SubCell"/>
</dbReference>
<dbReference type="RefSeq" id="WP_066830626.1">
    <property type="nucleotide sequence ID" value="NZ_CABKVW010000005.1"/>
</dbReference>
<reference evidence="10" key="2">
    <citation type="submission" date="2021-09" db="EMBL/GenBank/DDBJ databases">
        <authorList>
            <person name="Gilroy R."/>
        </authorList>
    </citation>
    <scope>NUCLEOTIDE SEQUENCE</scope>
    <source>
        <strain evidence="10">ChiGjej2B2-7701</strain>
    </source>
</reference>
<reference evidence="10" key="1">
    <citation type="journal article" date="2021" name="PeerJ">
        <title>Extensive microbial diversity within the chicken gut microbiome revealed by metagenomics and culture.</title>
        <authorList>
            <person name="Gilroy R."/>
            <person name="Ravi A."/>
            <person name="Getino M."/>
            <person name="Pursley I."/>
            <person name="Horton D.L."/>
            <person name="Alikhan N.F."/>
            <person name="Baker D."/>
            <person name="Gharbi K."/>
            <person name="Hall N."/>
            <person name="Watson M."/>
            <person name="Adriaenssens E.M."/>
            <person name="Foster-Nyarko E."/>
            <person name="Jarju S."/>
            <person name="Secka A."/>
            <person name="Antonio M."/>
            <person name="Oren A."/>
            <person name="Chaudhuri R.R."/>
            <person name="La Ragione R."/>
            <person name="Hildebrand F."/>
            <person name="Pallen M.J."/>
        </authorList>
    </citation>
    <scope>NUCLEOTIDE SEQUENCE</scope>
    <source>
        <strain evidence="10">ChiGjej2B2-7701</strain>
    </source>
</reference>
<dbReference type="InterPro" id="IPR005115">
    <property type="entry name" value="Gly_transporter"/>
</dbReference>
<feature type="compositionally biased region" description="Basic residues" evidence="7">
    <location>
        <begin position="282"/>
        <end position="296"/>
    </location>
</feature>
<feature type="transmembrane region" description="Helical" evidence="8">
    <location>
        <begin position="55"/>
        <end position="77"/>
    </location>
</feature>
<feature type="domain" description="Glycine transporter" evidence="9">
    <location>
        <begin position="32"/>
        <end position="104"/>
    </location>
</feature>
<comment type="subcellular location">
    <subcellularLocation>
        <location evidence="1">Cell membrane</location>
        <topology evidence="1">Multi-pass membrane protein</topology>
    </subcellularLocation>
</comment>
<evidence type="ECO:0000313" key="11">
    <source>
        <dbReference type="Proteomes" id="UP000746751"/>
    </source>
</evidence>